<keyword evidence="2" id="KW-1185">Reference proteome</keyword>
<name>A0A914UMX6_9BILA</name>
<dbReference type="AlphaFoldDB" id="A0A914UMX6"/>
<keyword evidence="1" id="KW-0812">Transmembrane</keyword>
<evidence type="ECO:0000313" key="3">
    <source>
        <dbReference type="WBParaSite" id="PSAMB.scaffold1115size35743.g11113.t1"/>
    </source>
</evidence>
<feature type="transmembrane region" description="Helical" evidence="1">
    <location>
        <begin position="103"/>
        <end position="120"/>
    </location>
</feature>
<dbReference type="WBParaSite" id="PSAMB.scaffold1115size35743.g11113.t1">
    <property type="protein sequence ID" value="PSAMB.scaffold1115size35743.g11113.t1"/>
    <property type="gene ID" value="PSAMB.scaffold1115size35743.g11113"/>
</dbReference>
<accession>A0A914UMX6</accession>
<feature type="transmembrane region" description="Helical" evidence="1">
    <location>
        <begin position="232"/>
        <end position="251"/>
    </location>
</feature>
<feature type="transmembrane region" description="Helical" evidence="1">
    <location>
        <begin position="197"/>
        <end position="217"/>
    </location>
</feature>
<dbReference type="Proteomes" id="UP000887566">
    <property type="component" value="Unplaced"/>
</dbReference>
<keyword evidence="1" id="KW-1133">Transmembrane helix</keyword>
<sequence length="331" mass="38597">MIWTVFKVLCLSFAIFPGMVLSWIWDIYFYSEIIFNRTRLYNLSDLDIINDSNEMDELLLAPKQLNFALVVFLAATYIALDVLIYSVIKLYLWRFSKFQCRRFLYDGVHFGTPLILIWAGRKLIMPHVEFGINVVVLCLLFIVSTSVALNPFFGEYRKVLSFYELQHSGSNNRSNIPSGIVETSYKTYQMDKYVTNVLYGFVGVMFMLDASGTLWLYKECGEQFDRTCKPNVFFPFAVNVPMIYLLVLDILTSRHLPRTVLYIVQDRQRYVIVREYYCADLQICKLHASRVVDLPMLPPNLPHTQYLVSDYDQLPLSIRRQIRPHNSTTAA</sequence>
<feature type="transmembrane region" description="Helical" evidence="1">
    <location>
        <begin position="132"/>
        <end position="153"/>
    </location>
</feature>
<keyword evidence="1" id="KW-0472">Membrane</keyword>
<feature type="transmembrane region" description="Helical" evidence="1">
    <location>
        <begin position="67"/>
        <end position="91"/>
    </location>
</feature>
<evidence type="ECO:0000256" key="1">
    <source>
        <dbReference type="SAM" id="Phobius"/>
    </source>
</evidence>
<protein>
    <submittedName>
        <fullName evidence="3">Uncharacterized protein</fullName>
    </submittedName>
</protein>
<evidence type="ECO:0000313" key="2">
    <source>
        <dbReference type="Proteomes" id="UP000887566"/>
    </source>
</evidence>
<organism evidence="2 3">
    <name type="scientific">Plectus sambesii</name>
    <dbReference type="NCBI Taxonomy" id="2011161"/>
    <lineage>
        <taxon>Eukaryota</taxon>
        <taxon>Metazoa</taxon>
        <taxon>Ecdysozoa</taxon>
        <taxon>Nematoda</taxon>
        <taxon>Chromadorea</taxon>
        <taxon>Plectida</taxon>
        <taxon>Plectina</taxon>
        <taxon>Plectoidea</taxon>
        <taxon>Plectidae</taxon>
        <taxon>Plectus</taxon>
    </lineage>
</organism>
<reference evidence="3" key="1">
    <citation type="submission" date="2022-11" db="UniProtKB">
        <authorList>
            <consortium name="WormBaseParasite"/>
        </authorList>
    </citation>
    <scope>IDENTIFICATION</scope>
</reference>
<proteinExistence type="predicted"/>